<sequence>MRSGWRSAATQQTSEGRPATEQSRLGSGAEVFSTPMKSVENARETKDTDGKECTQGTSRTRRRKSAGVGADGGGGSSARNFRGRDGAEIEKGERAASSSET</sequence>
<dbReference type="AlphaFoldDB" id="A0A8H6N0D3"/>
<feature type="region of interest" description="Disordered" evidence="1">
    <location>
        <begin position="1"/>
        <end position="101"/>
    </location>
</feature>
<proteinExistence type="predicted"/>
<dbReference type="EMBL" id="WIGN01000040">
    <property type="protein sequence ID" value="KAF6814861.1"/>
    <property type="molecule type" value="Genomic_DNA"/>
</dbReference>
<evidence type="ECO:0000256" key="1">
    <source>
        <dbReference type="SAM" id="MobiDB-lite"/>
    </source>
</evidence>
<evidence type="ECO:0000313" key="3">
    <source>
        <dbReference type="Proteomes" id="UP000652219"/>
    </source>
</evidence>
<protein>
    <submittedName>
        <fullName evidence="2">Uncharacterized protein</fullName>
    </submittedName>
</protein>
<feature type="compositionally biased region" description="Basic and acidic residues" evidence="1">
    <location>
        <begin position="82"/>
        <end position="94"/>
    </location>
</feature>
<dbReference type="Proteomes" id="UP000652219">
    <property type="component" value="Unassembled WGS sequence"/>
</dbReference>
<feature type="compositionally biased region" description="Polar residues" evidence="1">
    <location>
        <begin position="8"/>
        <end position="25"/>
    </location>
</feature>
<evidence type="ECO:0000313" key="2">
    <source>
        <dbReference type="EMBL" id="KAF6814861.1"/>
    </source>
</evidence>
<organism evidence="2 3">
    <name type="scientific">Colletotrichum sojae</name>
    <dbReference type="NCBI Taxonomy" id="2175907"/>
    <lineage>
        <taxon>Eukaryota</taxon>
        <taxon>Fungi</taxon>
        <taxon>Dikarya</taxon>
        <taxon>Ascomycota</taxon>
        <taxon>Pezizomycotina</taxon>
        <taxon>Sordariomycetes</taxon>
        <taxon>Hypocreomycetidae</taxon>
        <taxon>Glomerellales</taxon>
        <taxon>Glomerellaceae</taxon>
        <taxon>Colletotrichum</taxon>
        <taxon>Colletotrichum orchidearum species complex</taxon>
    </lineage>
</organism>
<name>A0A8H6N0D3_9PEZI</name>
<feature type="compositionally biased region" description="Basic and acidic residues" evidence="1">
    <location>
        <begin position="40"/>
        <end position="52"/>
    </location>
</feature>
<comment type="caution">
    <text evidence="2">The sequence shown here is derived from an EMBL/GenBank/DDBJ whole genome shotgun (WGS) entry which is preliminary data.</text>
</comment>
<keyword evidence="3" id="KW-1185">Reference proteome</keyword>
<reference evidence="2 3" key="1">
    <citation type="journal article" date="2020" name="Phytopathology">
        <title>Genome Sequence Resources of Colletotrichum truncatum, C. plurivorum, C. musicola, and C. sojae: Four Species Pathogenic to Soybean (Glycine max).</title>
        <authorList>
            <person name="Rogerio F."/>
            <person name="Boufleur T.R."/>
            <person name="Ciampi-Guillardi M."/>
            <person name="Sukno S.A."/>
            <person name="Thon M.R."/>
            <person name="Massola Junior N.S."/>
            <person name="Baroncelli R."/>
        </authorList>
    </citation>
    <scope>NUCLEOTIDE SEQUENCE [LARGE SCALE GENOMIC DNA]</scope>
    <source>
        <strain evidence="2 3">LFN0009</strain>
    </source>
</reference>
<accession>A0A8H6N0D3</accession>
<gene>
    <name evidence="2" type="ORF">CSOJ01_03872</name>
</gene>